<organism evidence="2 3">
    <name type="scientific">Paenibacillus terreus</name>
    <dbReference type="NCBI Taxonomy" id="1387834"/>
    <lineage>
        <taxon>Bacteria</taxon>
        <taxon>Bacillati</taxon>
        <taxon>Bacillota</taxon>
        <taxon>Bacilli</taxon>
        <taxon>Bacillales</taxon>
        <taxon>Paenibacillaceae</taxon>
        <taxon>Paenibacillus</taxon>
    </lineage>
</organism>
<feature type="domain" description="DUF3991" evidence="1">
    <location>
        <begin position="122"/>
        <end position="192"/>
    </location>
</feature>
<sequence>MEKKLPFSKEQIKRANSINLIEFAKSHGYILENGGRRALHAKQSGGLYFFRDSNKFYHFSTDTRGGPIDFVMHFMRMDFKEAVACLLETDVPQHQSVPSLPKHSGKLQLPDKAPNYRRVAWYLIHARGIEPEIVSRLMLEKKLYQQDKTGNCVFVGYDQERSAKYCSLRGTWPERPFKQDLPYSDKSYPFHIYGTSRKVYVCESPIDAMSHATLSKLDGRDWNEDHRISLGCLSDLALERFLGHHDITEIIFCLDNDINATFHDGSPAPNWGQEAAFKFANKYAKLGYITSVETPEIKDINQELRALRYLIERERKRGFETEDILEM</sequence>
<keyword evidence="3" id="KW-1185">Reference proteome</keyword>
<dbReference type="Pfam" id="PF13154">
    <property type="entry name" value="DUF3991"/>
    <property type="match status" value="1"/>
</dbReference>
<dbReference type="InterPro" id="IPR036977">
    <property type="entry name" value="DNA_primase_Znf_CHC2"/>
</dbReference>
<gene>
    <name evidence="2" type="ORF">ACE3NQ_22440</name>
</gene>
<proteinExistence type="predicted"/>
<evidence type="ECO:0000313" key="3">
    <source>
        <dbReference type="Proteomes" id="UP001580407"/>
    </source>
</evidence>
<reference evidence="2 3" key="1">
    <citation type="submission" date="2024-09" db="EMBL/GenBank/DDBJ databases">
        <authorList>
            <person name="Ruan L."/>
        </authorList>
    </citation>
    <scope>NUCLEOTIDE SEQUENCE [LARGE SCALE GENOMIC DNA]</scope>
    <source>
        <strain evidence="2 3">D33</strain>
    </source>
</reference>
<dbReference type="InterPro" id="IPR025054">
    <property type="entry name" value="DUF3991"/>
</dbReference>
<dbReference type="Gene3D" id="3.90.580.10">
    <property type="entry name" value="Zinc finger, CHC2-type domain"/>
    <property type="match status" value="1"/>
</dbReference>
<dbReference type="RefSeq" id="WP_375527402.1">
    <property type="nucleotide sequence ID" value="NZ_JBHILM010000029.1"/>
</dbReference>
<accession>A0ABV5BE58</accession>
<dbReference type="Pfam" id="PF13155">
    <property type="entry name" value="Toprim_2"/>
    <property type="match status" value="1"/>
</dbReference>
<dbReference type="Proteomes" id="UP001580407">
    <property type="component" value="Unassembled WGS sequence"/>
</dbReference>
<protein>
    <submittedName>
        <fullName evidence="2">DUF3991 domain-containing protein</fullName>
    </submittedName>
</protein>
<dbReference type="Gene3D" id="3.40.1360.10">
    <property type="match status" value="1"/>
</dbReference>
<evidence type="ECO:0000313" key="2">
    <source>
        <dbReference type="EMBL" id="MFB5683674.1"/>
    </source>
</evidence>
<name>A0ABV5BE58_9BACL</name>
<comment type="caution">
    <text evidence="2">The sequence shown here is derived from an EMBL/GenBank/DDBJ whole genome shotgun (WGS) entry which is preliminary data.</text>
</comment>
<dbReference type="EMBL" id="JBHILM010000029">
    <property type="protein sequence ID" value="MFB5683674.1"/>
    <property type="molecule type" value="Genomic_DNA"/>
</dbReference>
<evidence type="ECO:0000259" key="1">
    <source>
        <dbReference type="Pfam" id="PF13154"/>
    </source>
</evidence>
<dbReference type="SUPFAM" id="SSF57783">
    <property type="entry name" value="Zinc beta-ribbon"/>
    <property type="match status" value="1"/>
</dbReference>